<protein>
    <recommendedName>
        <fullName evidence="4">Co-chaperone protein HscB homolog</fullName>
    </recommendedName>
</protein>
<keyword evidence="2 4" id="KW-0143">Chaperone</keyword>
<dbReference type="NCBIfam" id="NF002935">
    <property type="entry name" value="PRK03578.1"/>
    <property type="match status" value="1"/>
</dbReference>
<feature type="domain" description="J" evidence="5">
    <location>
        <begin position="4"/>
        <end position="76"/>
    </location>
</feature>
<proteinExistence type="inferred from homology"/>
<evidence type="ECO:0000256" key="1">
    <source>
        <dbReference type="ARBA" id="ARBA00010476"/>
    </source>
</evidence>
<dbReference type="SUPFAM" id="SSF47144">
    <property type="entry name" value="HSC20 (HSCB), C-terminal oligomerisation domain"/>
    <property type="match status" value="1"/>
</dbReference>
<dbReference type="Gene3D" id="1.20.1280.20">
    <property type="entry name" value="HscB, C-terminal domain"/>
    <property type="match status" value="1"/>
</dbReference>
<dbReference type="GO" id="GO:0051087">
    <property type="term" value="F:protein-folding chaperone binding"/>
    <property type="evidence" value="ECO:0007669"/>
    <property type="project" value="InterPro"/>
</dbReference>
<sequence length="173" mass="19818">MQQTHFSLFGLPEQQQLNLAPLEQAYRAVQAQVHPDRHALATDAEKRRALEWATLANQGYHILKHPLSRAIYLLSLRGVDPELESNTAMPRDFLMQQMEWREQLEDAARQRDVAALEGLSQALRQEQRTLQAALVNWLDVQRDDVAAAGTVRKLRFVEKLDEEVESALERLLG</sequence>
<dbReference type="InterPro" id="IPR036386">
    <property type="entry name" value="HscB_C_sf"/>
</dbReference>
<dbReference type="Pfam" id="PF07743">
    <property type="entry name" value="HSCB_C"/>
    <property type="match status" value="1"/>
</dbReference>
<dbReference type="SUPFAM" id="SSF46565">
    <property type="entry name" value="Chaperone J-domain"/>
    <property type="match status" value="1"/>
</dbReference>
<comment type="function">
    <text evidence="3 4">Co-chaperone involved in the maturation of iron-sulfur cluster-containing proteins. Seems to help targeting proteins to be folded toward HscA.</text>
</comment>
<dbReference type="Gene3D" id="1.10.287.110">
    <property type="entry name" value="DnaJ domain"/>
    <property type="match status" value="1"/>
</dbReference>
<dbReference type="HAMAP" id="MF_00682">
    <property type="entry name" value="HscB"/>
    <property type="match status" value="1"/>
</dbReference>
<dbReference type="InterPro" id="IPR004640">
    <property type="entry name" value="HscB"/>
</dbReference>
<dbReference type="InterPro" id="IPR036869">
    <property type="entry name" value="J_dom_sf"/>
</dbReference>
<dbReference type="PANTHER" id="PTHR14021:SF15">
    <property type="entry name" value="IRON-SULFUR CLUSTER CO-CHAPERONE PROTEIN HSCB"/>
    <property type="match status" value="1"/>
</dbReference>
<evidence type="ECO:0000259" key="5">
    <source>
        <dbReference type="PROSITE" id="PS50076"/>
    </source>
</evidence>
<comment type="subunit">
    <text evidence="4">Interacts with HscA and stimulates its ATPase activity.</text>
</comment>
<dbReference type="AlphaFoldDB" id="A0A847SBL7"/>
<evidence type="ECO:0000256" key="3">
    <source>
        <dbReference type="ARBA" id="ARBA00025596"/>
    </source>
</evidence>
<evidence type="ECO:0000313" key="6">
    <source>
        <dbReference type="EMBL" id="NLR74916.1"/>
    </source>
</evidence>
<dbReference type="GO" id="GO:1990230">
    <property type="term" value="C:iron-sulfur cluster transfer complex"/>
    <property type="evidence" value="ECO:0007669"/>
    <property type="project" value="TreeGrafter"/>
</dbReference>
<dbReference type="GO" id="GO:0006457">
    <property type="term" value="P:protein folding"/>
    <property type="evidence" value="ECO:0007669"/>
    <property type="project" value="UniProtKB-UniRule"/>
</dbReference>
<comment type="caution">
    <text evidence="6">The sequence shown here is derived from an EMBL/GenBank/DDBJ whole genome shotgun (WGS) entry which is preliminary data.</text>
</comment>
<dbReference type="GO" id="GO:0051259">
    <property type="term" value="P:protein complex oligomerization"/>
    <property type="evidence" value="ECO:0007669"/>
    <property type="project" value="InterPro"/>
</dbReference>
<dbReference type="RefSeq" id="WP_168876491.1">
    <property type="nucleotide sequence ID" value="NZ_JABAIM010000001.1"/>
</dbReference>
<accession>A0A847SBL7</accession>
<dbReference type="InterPro" id="IPR009073">
    <property type="entry name" value="HscB_oligo_C"/>
</dbReference>
<name>A0A847SBL7_9NEIS</name>
<reference evidence="6 7" key="1">
    <citation type="submission" date="2020-04" db="EMBL/GenBank/DDBJ databases">
        <title>Draft genome of Leeia sp. IMCC25680.</title>
        <authorList>
            <person name="Song J."/>
            <person name="Cho J.-C."/>
        </authorList>
    </citation>
    <scope>NUCLEOTIDE SEQUENCE [LARGE SCALE GENOMIC DNA]</scope>
    <source>
        <strain evidence="6 7">IMCC25680</strain>
    </source>
</reference>
<dbReference type="GO" id="GO:0001671">
    <property type="term" value="F:ATPase activator activity"/>
    <property type="evidence" value="ECO:0007669"/>
    <property type="project" value="InterPro"/>
</dbReference>
<gene>
    <name evidence="4 6" type="primary">hscB</name>
    <name evidence="6" type="ORF">HF682_07075</name>
</gene>
<dbReference type="InterPro" id="IPR001623">
    <property type="entry name" value="DnaJ_domain"/>
</dbReference>
<dbReference type="PANTHER" id="PTHR14021">
    <property type="entry name" value="IRON-SULFUR CLUSTER CO-CHAPERONE PROTEIN HSCB"/>
    <property type="match status" value="1"/>
</dbReference>
<dbReference type="Proteomes" id="UP000587991">
    <property type="component" value="Unassembled WGS sequence"/>
</dbReference>
<dbReference type="NCBIfam" id="TIGR00714">
    <property type="entry name" value="hscB"/>
    <property type="match status" value="1"/>
</dbReference>
<dbReference type="GO" id="GO:0044571">
    <property type="term" value="P:[2Fe-2S] cluster assembly"/>
    <property type="evidence" value="ECO:0007669"/>
    <property type="project" value="InterPro"/>
</dbReference>
<organism evidence="6 7">
    <name type="scientific">Leeia aquatica</name>
    <dbReference type="NCBI Taxonomy" id="2725557"/>
    <lineage>
        <taxon>Bacteria</taxon>
        <taxon>Pseudomonadati</taxon>
        <taxon>Pseudomonadota</taxon>
        <taxon>Betaproteobacteria</taxon>
        <taxon>Neisseriales</taxon>
        <taxon>Leeiaceae</taxon>
        <taxon>Leeia</taxon>
    </lineage>
</organism>
<evidence type="ECO:0000256" key="2">
    <source>
        <dbReference type="ARBA" id="ARBA00023186"/>
    </source>
</evidence>
<evidence type="ECO:0000313" key="7">
    <source>
        <dbReference type="Proteomes" id="UP000587991"/>
    </source>
</evidence>
<comment type="similarity">
    <text evidence="1 4">Belongs to the HscB family.</text>
</comment>
<evidence type="ECO:0000256" key="4">
    <source>
        <dbReference type="HAMAP-Rule" id="MF_00682"/>
    </source>
</evidence>
<dbReference type="PROSITE" id="PS50076">
    <property type="entry name" value="DNAJ_2"/>
    <property type="match status" value="1"/>
</dbReference>
<dbReference type="EMBL" id="JABAIM010000001">
    <property type="protein sequence ID" value="NLR74916.1"/>
    <property type="molecule type" value="Genomic_DNA"/>
</dbReference>
<keyword evidence="7" id="KW-1185">Reference proteome</keyword>